<dbReference type="PANTHER" id="PTHR30344:SF1">
    <property type="entry name" value="6-PHOSPHOGLUCONOLACTONASE"/>
    <property type="match status" value="1"/>
</dbReference>
<keyword evidence="2" id="KW-0378">Hydrolase</keyword>
<dbReference type="PANTHER" id="PTHR30344">
    <property type="entry name" value="6-PHOSPHOGLUCONOLACTONASE-RELATED"/>
    <property type="match status" value="1"/>
</dbReference>
<sequence length="353" mass="39516">MKKYVAYVGSYSYTGKAKGITLFDVDVARGSFKKRVEIEVDNSSDIITSFSGKTLYSVEDYGVVAFRILDNGAITRISTRKVNGMRPHHLAIDRYDRFLYVSGYHDGKLTILKLREDGSIGPIVDEVYHKGLGSIAERGSRAHITCSKPTQDCKFVMAADPGIDQVSIYRFTGKEGELRLLDAIRVERGRSPYAFTFSKDNRFLYLMYDMTNMIDVFRYTVSEDRGMPEFEKIQSVLTTGDNRPGLLNAATCMAFTADDAHIFVGNAGDNTVTMFRRDAETGLLYAEFNLPISGEYPKDIAVFPDGKHIVSVNHESGALSFFRVDYEKKLLIMNTNEIPVDQPNCCVIVPVGN</sequence>
<protein>
    <submittedName>
        <fullName evidence="2">6-phosphogluconolactonase</fullName>
        <ecNumber evidence="2">3.1.1.31</ecNumber>
    </submittedName>
</protein>
<dbReference type="Proteomes" id="UP001241537">
    <property type="component" value="Unassembled WGS sequence"/>
</dbReference>
<gene>
    <name evidence="2" type="ORF">J2S20_001977</name>
</gene>
<dbReference type="InterPro" id="IPR015943">
    <property type="entry name" value="WD40/YVTN_repeat-like_dom_sf"/>
</dbReference>
<dbReference type="InterPro" id="IPR019405">
    <property type="entry name" value="Lactonase_7-beta_prop"/>
</dbReference>
<reference evidence="2" key="1">
    <citation type="submission" date="2023-07" db="EMBL/GenBank/DDBJ databases">
        <title>Genomic Encyclopedia of Type Strains, Phase IV (KMG-IV): sequencing the most valuable type-strain genomes for metagenomic binning, comparative biology and taxonomic classification.</title>
        <authorList>
            <person name="Goeker M."/>
        </authorList>
    </citation>
    <scope>NUCLEOTIDE SEQUENCE</scope>
    <source>
        <strain evidence="2">DSM 19659</strain>
    </source>
</reference>
<dbReference type="GO" id="GO:0017057">
    <property type="term" value="F:6-phosphogluconolactonase activity"/>
    <property type="evidence" value="ECO:0007669"/>
    <property type="project" value="UniProtKB-EC"/>
</dbReference>
<evidence type="ECO:0000313" key="2">
    <source>
        <dbReference type="EMBL" id="MDQ0153267.1"/>
    </source>
</evidence>
<accession>A0AAE4AM44</accession>
<dbReference type="GO" id="GO:0005829">
    <property type="term" value="C:cytosol"/>
    <property type="evidence" value="ECO:0007669"/>
    <property type="project" value="TreeGrafter"/>
</dbReference>
<dbReference type="RefSeq" id="WP_106611478.1">
    <property type="nucleotide sequence ID" value="NZ_JAUSTO010000015.1"/>
</dbReference>
<evidence type="ECO:0000256" key="1">
    <source>
        <dbReference type="ARBA" id="ARBA00005564"/>
    </source>
</evidence>
<dbReference type="Pfam" id="PF10282">
    <property type="entry name" value="Lactonase"/>
    <property type="match status" value="1"/>
</dbReference>
<name>A0AAE4AM44_9FIRM</name>
<organism evidence="2 3">
    <name type="scientific">Moryella indoligenes</name>
    <dbReference type="NCBI Taxonomy" id="371674"/>
    <lineage>
        <taxon>Bacteria</taxon>
        <taxon>Bacillati</taxon>
        <taxon>Bacillota</taxon>
        <taxon>Clostridia</taxon>
        <taxon>Lachnospirales</taxon>
        <taxon>Lachnospiraceae</taxon>
        <taxon>Moryella</taxon>
    </lineage>
</organism>
<dbReference type="Gene3D" id="2.130.10.10">
    <property type="entry name" value="YVTN repeat-like/Quinoprotein amine dehydrogenase"/>
    <property type="match status" value="1"/>
</dbReference>
<dbReference type="InterPro" id="IPR050282">
    <property type="entry name" value="Cycloisomerase_2"/>
</dbReference>
<dbReference type="EC" id="3.1.1.31" evidence="2"/>
<dbReference type="AlphaFoldDB" id="A0AAE4AM44"/>
<proteinExistence type="inferred from homology"/>
<comment type="caution">
    <text evidence="2">The sequence shown here is derived from an EMBL/GenBank/DDBJ whole genome shotgun (WGS) entry which is preliminary data.</text>
</comment>
<dbReference type="SUPFAM" id="SSF75011">
    <property type="entry name" value="3-carboxy-cis,cis-mucoante lactonizing enzyme"/>
    <property type="match status" value="1"/>
</dbReference>
<dbReference type="EMBL" id="JAUSTO010000015">
    <property type="protein sequence ID" value="MDQ0153267.1"/>
    <property type="molecule type" value="Genomic_DNA"/>
</dbReference>
<comment type="similarity">
    <text evidence="1">Belongs to the cycloisomerase 2 family.</text>
</comment>
<keyword evidence="3" id="KW-1185">Reference proteome</keyword>
<evidence type="ECO:0000313" key="3">
    <source>
        <dbReference type="Proteomes" id="UP001241537"/>
    </source>
</evidence>